<evidence type="ECO:0000313" key="5">
    <source>
        <dbReference type="Proteomes" id="UP001165289"/>
    </source>
</evidence>
<sequence length="154" mass="17891">MNLFRHAIKLSIPSIIRKRLFSLVSCSKNRTKPFLISKSSYTIKEILMAKRLQKTLDENSIVAFYHYHDKSSDVWAELRREMSNEGAVYENTLLGNEQLIALSRLPDKEMLQGQILGILNQGGNQLRALLRQNQYILVNYLTQIFEKEYALKIT</sequence>
<dbReference type="SUPFAM" id="SSF160369">
    <property type="entry name" value="Ribosomal protein L10-like"/>
    <property type="match status" value="1"/>
</dbReference>
<protein>
    <recommendedName>
        <fullName evidence="2">Large ribosomal subunit protein uL10m</fullName>
    </recommendedName>
    <alternativeName>
        <fullName evidence="3">39S ribosomal protein L10, mitochondrial</fullName>
    </alternativeName>
</protein>
<keyword evidence="5" id="KW-1185">Reference proteome</keyword>
<dbReference type="Gene3D" id="3.30.70.1730">
    <property type="match status" value="1"/>
</dbReference>
<comment type="caution">
    <text evidence="4">The sequence shown here is derived from an EMBL/GenBank/DDBJ whole genome shotgun (WGS) entry which is preliminary data.</text>
</comment>
<dbReference type="PANTHER" id="PTHR11560">
    <property type="entry name" value="39S RIBOSOMAL PROTEIN L10, MITOCHONDRIAL"/>
    <property type="match status" value="1"/>
</dbReference>
<dbReference type="InterPro" id="IPR043141">
    <property type="entry name" value="Ribosomal_uL10-like_sf"/>
</dbReference>
<dbReference type="Proteomes" id="UP001165289">
    <property type="component" value="Unassembled WGS sequence"/>
</dbReference>
<organism evidence="4 5">
    <name type="scientific">Oopsacas minuta</name>
    <dbReference type="NCBI Taxonomy" id="111878"/>
    <lineage>
        <taxon>Eukaryota</taxon>
        <taxon>Metazoa</taxon>
        <taxon>Porifera</taxon>
        <taxon>Hexactinellida</taxon>
        <taxon>Hexasterophora</taxon>
        <taxon>Lyssacinosida</taxon>
        <taxon>Leucopsacidae</taxon>
        <taxon>Oopsacas</taxon>
    </lineage>
</organism>
<dbReference type="EMBL" id="JAKMXF010000011">
    <property type="protein sequence ID" value="KAI6661586.1"/>
    <property type="molecule type" value="Genomic_DNA"/>
</dbReference>
<accession>A0AAV7KRD4</accession>
<reference evidence="4 5" key="1">
    <citation type="journal article" date="2023" name="BMC Biol.">
        <title>The compact genome of the sponge Oopsacas minuta (Hexactinellida) is lacking key metazoan core genes.</title>
        <authorList>
            <person name="Santini S."/>
            <person name="Schenkelaars Q."/>
            <person name="Jourda C."/>
            <person name="Duchesne M."/>
            <person name="Belahbib H."/>
            <person name="Rocher C."/>
            <person name="Selva M."/>
            <person name="Riesgo A."/>
            <person name="Vervoort M."/>
            <person name="Leys S.P."/>
            <person name="Kodjabachian L."/>
            <person name="Le Bivic A."/>
            <person name="Borchiellini C."/>
            <person name="Claverie J.M."/>
            <person name="Renard E."/>
        </authorList>
    </citation>
    <scope>NUCLEOTIDE SEQUENCE [LARGE SCALE GENOMIC DNA]</scope>
    <source>
        <strain evidence="4">SPO-2</strain>
    </source>
</reference>
<dbReference type="InterPro" id="IPR047865">
    <property type="entry name" value="Ribosomal_uL10_bac_type"/>
</dbReference>
<comment type="similarity">
    <text evidence="1">Belongs to the universal ribosomal protein uL10 family.</text>
</comment>
<name>A0AAV7KRD4_9METZ</name>
<proteinExistence type="inferred from homology"/>
<evidence type="ECO:0000313" key="4">
    <source>
        <dbReference type="EMBL" id="KAI6661586.1"/>
    </source>
</evidence>
<gene>
    <name evidence="4" type="ORF">LOD99_13459</name>
</gene>
<evidence type="ECO:0000256" key="1">
    <source>
        <dbReference type="ARBA" id="ARBA00008889"/>
    </source>
</evidence>
<evidence type="ECO:0000256" key="2">
    <source>
        <dbReference type="ARBA" id="ARBA00035707"/>
    </source>
</evidence>
<evidence type="ECO:0000256" key="3">
    <source>
        <dbReference type="ARBA" id="ARBA00035716"/>
    </source>
</evidence>
<dbReference type="AlphaFoldDB" id="A0AAV7KRD4"/>